<dbReference type="RefSeq" id="XP_001742037.1">
    <property type="nucleotide sequence ID" value="XM_001741985.1"/>
</dbReference>
<evidence type="ECO:0000313" key="3">
    <source>
        <dbReference type="Proteomes" id="UP000001357"/>
    </source>
</evidence>
<proteinExistence type="predicted"/>
<dbReference type="eggNOG" id="ENOG502SC5R">
    <property type="taxonomic scope" value="Eukaryota"/>
</dbReference>
<feature type="domain" description="PiggyBac transposable element-derived protein" evidence="1">
    <location>
        <begin position="109"/>
        <end position="279"/>
    </location>
</feature>
<dbReference type="EMBL" id="CH991543">
    <property type="protein sequence ID" value="EDQ92275.1"/>
    <property type="molecule type" value="Genomic_DNA"/>
</dbReference>
<dbReference type="InParanoid" id="A9UNN9"/>
<dbReference type="Proteomes" id="UP000001357">
    <property type="component" value="Unassembled WGS sequence"/>
</dbReference>
<dbReference type="Pfam" id="PF13843">
    <property type="entry name" value="DDE_Tnp_1_7"/>
    <property type="match status" value="2"/>
</dbReference>
<dbReference type="PANTHER" id="PTHR46599">
    <property type="entry name" value="PIGGYBAC TRANSPOSABLE ELEMENT-DERIVED PROTEIN 4"/>
    <property type="match status" value="1"/>
</dbReference>
<keyword evidence="3" id="KW-1185">Reference proteome</keyword>
<feature type="domain" description="PiggyBac transposable element-derived protein" evidence="1">
    <location>
        <begin position="281"/>
        <end position="432"/>
    </location>
</feature>
<dbReference type="GeneID" id="5887780"/>
<accession>A9UNN9</accession>
<dbReference type="PANTHER" id="PTHR46599:SF3">
    <property type="entry name" value="PIGGYBAC TRANSPOSABLE ELEMENT-DERIVED PROTEIN 4"/>
    <property type="match status" value="1"/>
</dbReference>
<reference evidence="2 3" key="1">
    <citation type="journal article" date="2008" name="Nature">
        <title>The genome of the choanoflagellate Monosiga brevicollis and the origin of metazoans.</title>
        <authorList>
            <consortium name="JGI Sequencing"/>
            <person name="King N."/>
            <person name="Westbrook M.J."/>
            <person name="Young S.L."/>
            <person name="Kuo A."/>
            <person name="Abedin M."/>
            <person name="Chapman J."/>
            <person name="Fairclough S."/>
            <person name="Hellsten U."/>
            <person name="Isogai Y."/>
            <person name="Letunic I."/>
            <person name="Marr M."/>
            <person name="Pincus D."/>
            <person name="Putnam N."/>
            <person name="Rokas A."/>
            <person name="Wright K.J."/>
            <person name="Zuzow R."/>
            <person name="Dirks W."/>
            <person name="Good M."/>
            <person name="Goodstein D."/>
            <person name="Lemons D."/>
            <person name="Li W."/>
            <person name="Lyons J.B."/>
            <person name="Morris A."/>
            <person name="Nichols S."/>
            <person name="Richter D.J."/>
            <person name="Salamov A."/>
            <person name="Bork P."/>
            <person name="Lim W.A."/>
            <person name="Manning G."/>
            <person name="Miller W.T."/>
            <person name="McGinnis W."/>
            <person name="Shapiro H."/>
            <person name="Tjian R."/>
            <person name="Grigoriev I.V."/>
            <person name="Rokhsar D."/>
        </authorList>
    </citation>
    <scope>NUCLEOTIDE SEQUENCE [LARGE SCALE GENOMIC DNA]</scope>
    <source>
        <strain evidence="3">MX1 / ATCC 50154</strain>
    </source>
</reference>
<evidence type="ECO:0000313" key="2">
    <source>
        <dbReference type="EMBL" id="EDQ92275.1"/>
    </source>
</evidence>
<dbReference type="KEGG" id="mbr:MONBRDRAFT_21809"/>
<sequence>MALLDNGPKDPAAFDFERVTSDDEDVYPAQEPPASPLPQHITDTAAQAAARAIAPPHALITRAGEEWSRLDDPVVFAEIIPRFSDRTKEDGIAYSRRPFLRADAAGFSTPEELHRAFLPTRMLDRVLKATNQRLAQAGLDTMTMTELRMVVYVIPQLMSQSFGMKRHELWEPCESESPYLPKPTLRNTNLTRQRVDEIMAQLHIGVDPPTDDPLAHVRALQELFNEDVTHVFAPGCVTCLDNSTVAFHNERGPSYLDLERKPHPKGFEYHTLADADTGLATLTRVGVYASAVARENTHWPQGVPGEDIDREVAAKKLSIGSLHTARRILNSEGTRVAVNLYCVPHPDCTLILASTYGSGNPKERFDLRLQTGDTIRIERNVPLQHYYHARHAVHHNNYTRLGRNEGMERAWAPKSIALRHLAFFLSLADANAIRFWNYTHPTQRMTAKEFQAHWCLQTIREYEQSAPQIRSARKFEPRAPLGTHKFEPRAPPGTCADGVVRQSKTNNQHYRRVVCRGKGCSARVRSRCSCSATLWLCHDCWLEHVFDEAP</sequence>
<gene>
    <name evidence="2" type="ORF">MONBRDRAFT_21809</name>
</gene>
<dbReference type="AlphaFoldDB" id="A9UNN9"/>
<name>A9UNN9_MONBE</name>
<dbReference type="InterPro" id="IPR029526">
    <property type="entry name" value="PGBD"/>
</dbReference>
<organism evidence="2 3">
    <name type="scientific">Monosiga brevicollis</name>
    <name type="common">Choanoflagellate</name>
    <dbReference type="NCBI Taxonomy" id="81824"/>
    <lineage>
        <taxon>Eukaryota</taxon>
        <taxon>Choanoflagellata</taxon>
        <taxon>Craspedida</taxon>
        <taxon>Salpingoecidae</taxon>
        <taxon>Monosiga</taxon>
    </lineage>
</organism>
<evidence type="ECO:0000259" key="1">
    <source>
        <dbReference type="Pfam" id="PF13843"/>
    </source>
</evidence>
<protein>
    <recommendedName>
        <fullName evidence="1">PiggyBac transposable element-derived protein domain-containing protein</fullName>
    </recommendedName>
</protein>